<protein>
    <submittedName>
        <fullName evidence="2">Uncharacterized protein</fullName>
    </submittedName>
</protein>
<dbReference type="AlphaFoldDB" id="A0A8S9I1G0"/>
<feature type="region of interest" description="Disordered" evidence="1">
    <location>
        <begin position="173"/>
        <end position="194"/>
    </location>
</feature>
<reference evidence="2" key="1">
    <citation type="submission" date="2019-12" db="EMBL/GenBank/DDBJ databases">
        <title>Genome sequencing and annotation of Brassica cretica.</title>
        <authorList>
            <person name="Studholme D.J."/>
            <person name="Sarris P.F."/>
        </authorList>
    </citation>
    <scope>NUCLEOTIDE SEQUENCE</scope>
    <source>
        <strain evidence="2">PFS-102/07</strain>
        <tissue evidence="2">Leaf</tissue>
    </source>
</reference>
<sequence>MKEPSNEDIRLESKSNPTGHTAIRGANEEDQVKETSDPGQPSMISGTTTQPSEADNYRVLLLEEVTIRLRGWWFSWSEVFHFLEESRVQGSSPGFPLVGTRGTHLSGIRGSESCLEAEGKNTRIVFPNTGLPLNAPFRHRTRGVTCALKSTGVAHSQQASLKQDITPVILRSRVPLKPEQHSEPGGGPSSLIPD</sequence>
<feature type="region of interest" description="Disordered" evidence="1">
    <location>
        <begin position="1"/>
        <end position="51"/>
    </location>
</feature>
<dbReference type="EMBL" id="QGKY02001250">
    <property type="protein sequence ID" value="KAF2562188.1"/>
    <property type="molecule type" value="Genomic_DNA"/>
</dbReference>
<proteinExistence type="predicted"/>
<evidence type="ECO:0000256" key="1">
    <source>
        <dbReference type="SAM" id="MobiDB-lite"/>
    </source>
</evidence>
<gene>
    <name evidence="2" type="ORF">F2Q70_00016805</name>
</gene>
<comment type="caution">
    <text evidence="2">The sequence shown here is derived from an EMBL/GenBank/DDBJ whole genome shotgun (WGS) entry which is preliminary data.</text>
</comment>
<accession>A0A8S9I1G0</accession>
<evidence type="ECO:0000313" key="2">
    <source>
        <dbReference type="EMBL" id="KAF2562188.1"/>
    </source>
</evidence>
<name>A0A8S9I1G0_BRACR</name>
<organism evidence="2">
    <name type="scientific">Brassica cretica</name>
    <name type="common">Mustard</name>
    <dbReference type="NCBI Taxonomy" id="69181"/>
    <lineage>
        <taxon>Eukaryota</taxon>
        <taxon>Viridiplantae</taxon>
        <taxon>Streptophyta</taxon>
        <taxon>Embryophyta</taxon>
        <taxon>Tracheophyta</taxon>
        <taxon>Spermatophyta</taxon>
        <taxon>Magnoliopsida</taxon>
        <taxon>eudicotyledons</taxon>
        <taxon>Gunneridae</taxon>
        <taxon>Pentapetalae</taxon>
        <taxon>rosids</taxon>
        <taxon>malvids</taxon>
        <taxon>Brassicales</taxon>
        <taxon>Brassicaceae</taxon>
        <taxon>Brassiceae</taxon>
        <taxon>Brassica</taxon>
    </lineage>
</organism>
<feature type="compositionally biased region" description="Polar residues" evidence="1">
    <location>
        <begin position="37"/>
        <end position="51"/>
    </location>
</feature>
<feature type="compositionally biased region" description="Basic and acidic residues" evidence="1">
    <location>
        <begin position="26"/>
        <end position="36"/>
    </location>
</feature>
<feature type="compositionally biased region" description="Basic and acidic residues" evidence="1">
    <location>
        <begin position="1"/>
        <end position="13"/>
    </location>
</feature>